<dbReference type="SUPFAM" id="SSF53474">
    <property type="entry name" value="alpha/beta-Hydrolases"/>
    <property type="match status" value="1"/>
</dbReference>
<feature type="region of interest" description="Disordered" evidence="3">
    <location>
        <begin position="1"/>
        <end position="23"/>
    </location>
</feature>
<dbReference type="InterPro" id="IPR002168">
    <property type="entry name" value="Lipase_GDXG_HIS_AS"/>
</dbReference>
<dbReference type="PROSITE" id="PS01173">
    <property type="entry name" value="LIPASE_GDXG_HIS"/>
    <property type="match status" value="1"/>
</dbReference>
<keyword evidence="2 5" id="KW-0378">Hydrolase</keyword>
<organism evidence="5 6">
    <name type="scientific">Sphingomonas colocasiae</name>
    <dbReference type="NCBI Taxonomy" id="1848973"/>
    <lineage>
        <taxon>Bacteria</taxon>
        <taxon>Pseudomonadati</taxon>
        <taxon>Pseudomonadota</taxon>
        <taxon>Alphaproteobacteria</taxon>
        <taxon>Sphingomonadales</taxon>
        <taxon>Sphingomonadaceae</taxon>
        <taxon>Sphingomonas</taxon>
    </lineage>
</organism>
<keyword evidence="6" id="KW-1185">Reference proteome</keyword>
<evidence type="ECO:0000259" key="4">
    <source>
        <dbReference type="Pfam" id="PF07859"/>
    </source>
</evidence>
<evidence type="ECO:0000256" key="2">
    <source>
        <dbReference type="ARBA" id="ARBA00022801"/>
    </source>
</evidence>
<name>A0ABS7PM95_9SPHN</name>
<evidence type="ECO:0000256" key="1">
    <source>
        <dbReference type="ARBA" id="ARBA00010515"/>
    </source>
</evidence>
<evidence type="ECO:0000313" key="6">
    <source>
        <dbReference type="Proteomes" id="UP000706039"/>
    </source>
</evidence>
<feature type="compositionally biased region" description="Basic and acidic residues" evidence="3">
    <location>
        <begin position="14"/>
        <end position="23"/>
    </location>
</feature>
<dbReference type="PANTHER" id="PTHR48081:SF8">
    <property type="entry name" value="ALPHA_BETA HYDROLASE FOLD-3 DOMAIN-CONTAINING PROTEIN-RELATED"/>
    <property type="match status" value="1"/>
</dbReference>
<dbReference type="GO" id="GO:0016787">
    <property type="term" value="F:hydrolase activity"/>
    <property type="evidence" value="ECO:0007669"/>
    <property type="project" value="UniProtKB-KW"/>
</dbReference>
<dbReference type="InterPro" id="IPR050300">
    <property type="entry name" value="GDXG_lipolytic_enzyme"/>
</dbReference>
<evidence type="ECO:0000313" key="5">
    <source>
        <dbReference type="EMBL" id="MBY8822428.1"/>
    </source>
</evidence>
<reference evidence="5 6" key="1">
    <citation type="submission" date="2021-08" db="EMBL/GenBank/DDBJ databases">
        <authorList>
            <person name="Tuo L."/>
        </authorList>
    </citation>
    <scope>NUCLEOTIDE SEQUENCE [LARGE SCALE GENOMIC DNA]</scope>
    <source>
        <strain evidence="5 6">JCM 31229</strain>
    </source>
</reference>
<sequence>MSISLSPVSVPAEAKPDDDGLDPEIRAFVRGMSERWRQHPPLASVGIPEARKIAEEVRSVWTEGGPRMARTTEIQVPMDEGSVRIRILQPEGASAQPALVYLHGGGWTIFSIDTHDRLMREYAGRAGITVVAVDYSLSPEVRFPRAIEETLAVVHWLRANGGAYGIDAARIAIGGDSAGAAMTLAVCMMLRDAGLGDAVSAMLLNYGAYDAACDTPSYDRYGNGGYMWDSGEMAAFWANYLADPADALNPLACPIRGDVHDLPPSFHAIPECDVMFDEARVMAEKLRVAGNRAQTVIYPGATHSFLEAVSVARIADRAFDEASRWLKDMLDA</sequence>
<dbReference type="Gene3D" id="3.40.50.1820">
    <property type="entry name" value="alpha/beta hydrolase"/>
    <property type="match status" value="1"/>
</dbReference>
<dbReference type="Pfam" id="PF07859">
    <property type="entry name" value="Abhydrolase_3"/>
    <property type="match status" value="1"/>
</dbReference>
<dbReference type="RefSeq" id="WP_222989511.1">
    <property type="nucleotide sequence ID" value="NZ_JAINVV010000004.1"/>
</dbReference>
<dbReference type="EMBL" id="JAINVV010000004">
    <property type="protein sequence ID" value="MBY8822428.1"/>
    <property type="molecule type" value="Genomic_DNA"/>
</dbReference>
<protein>
    <submittedName>
        <fullName evidence="5">Alpha/beta hydrolase fold domain-containing protein</fullName>
    </submittedName>
</protein>
<feature type="domain" description="Alpha/beta hydrolase fold-3" evidence="4">
    <location>
        <begin position="99"/>
        <end position="306"/>
    </location>
</feature>
<comment type="caution">
    <text evidence="5">The sequence shown here is derived from an EMBL/GenBank/DDBJ whole genome shotgun (WGS) entry which is preliminary data.</text>
</comment>
<dbReference type="InterPro" id="IPR029058">
    <property type="entry name" value="AB_hydrolase_fold"/>
</dbReference>
<comment type="similarity">
    <text evidence="1">Belongs to the 'GDXG' lipolytic enzyme family.</text>
</comment>
<gene>
    <name evidence="5" type="ORF">K7G82_09005</name>
</gene>
<dbReference type="Proteomes" id="UP000706039">
    <property type="component" value="Unassembled WGS sequence"/>
</dbReference>
<dbReference type="InterPro" id="IPR013094">
    <property type="entry name" value="AB_hydrolase_3"/>
</dbReference>
<accession>A0ABS7PM95</accession>
<evidence type="ECO:0000256" key="3">
    <source>
        <dbReference type="SAM" id="MobiDB-lite"/>
    </source>
</evidence>
<proteinExistence type="inferred from homology"/>
<dbReference type="PANTHER" id="PTHR48081">
    <property type="entry name" value="AB HYDROLASE SUPERFAMILY PROTEIN C4A8.06C"/>
    <property type="match status" value="1"/>
</dbReference>